<dbReference type="InterPro" id="IPR048665">
    <property type="entry name" value="InhA-like_VEG"/>
</dbReference>
<dbReference type="Pfam" id="PF05547">
    <property type="entry name" value="Peptidase_M6"/>
    <property type="match status" value="1"/>
</dbReference>
<dbReference type="SUPFAM" id="SSF55486">
    <property type="entry name" value="Metalloproteases ('zincins'), catalytic domain"/>
    <property type="match status" value="1"/>
</dbReference>
<evidence type="ECO:0000313" key="15">
    <source>
        <dbReference type="Proteomes" id="UP001203423"/>
    </source>
</evidence>
<evidence type="ECO:0000256" key="2">
    <source>
        <dbReference type="ARBA" id="ARBA00004613"/>
    </source>
</evidence>
<organism evidence="14 15">
    <name type="scientific">Shewanella surugensis</name>
    <dbReference type="NCBI Taxonomy" id="212020"/>
    <lineage>
        <taxon>Bacteria</taxon>
        <taxon>Pseudomonadati</taxon>
        <taxon>Pseudomonadota</taxon>
        <taxon>Gammaproteobacteria</taxon>
        <taxon>Alteromonadales</taxon>
        <taxon>Shewanellaceae</taxon>
        <taxon>Shewanella</taxon>
    </lineage>
</organism>
<comment type="subcellular location">
    <subcellularLocation>
        <location evidence="2">Secreted</location>
    </subcellularLocation>
</comment>
<evidence type="ECO:0000259" key="12">
    <source>
        <dbReference type="Pfam" id="PF05547"/>
    </source>
</evidence>
<keyword evidence="3" id="KW-0964">Secreted</keyword>
<dbReference type="InterPro" id="IPR008757">
    <property type="entry name" value="Peptidase_M6-like_domain"/>
</dbReference>
<comment type="cofactor">
    <cofactor evidence="1">
        <name>Zn(2+)</name>
        <dbReference type="ChEBI" id="CHEBI:29105"/>
    </cofactor>
</comment>
<evidence type="ECO:0000256" key="8">
    <source>
        <dbReference type="ARBA" id="ARBA00022833"/>
    </source>
</evidence>
<evidence type="ECO:0000256" key="7">
    <source>
        <dbReference type="ARBA" id="ARBA00022801"/>
    </source>
</evidence>
<feature type="signal peptide" evidence="11">
    <location>
        <begin position="1"/>
        <end position="22"/>
    </location>
</feature>
<dbReference type="Pfam" id="PF20774">
    <property type="entry name" value="InhA-like_VEG"/>
    <property type="match status" value="1"/>
</dbReference>
<comment type="caution">
    <text evidence="14">The sequence shown here is derived from an EMBL/GenBank/DDBJ whole genome shotgun (WGS) entry which is preliminary data.</text>
</comment>
<feature type="region of interest" description="Disordered" evidence="10">
    <location>
        <begin position="72"/>
        <end position="123"/>
    </location>
</feature>
<dbReference type="NCBIfam" id="TIGR03296">
    <property type="entry name" value="M6dom_TIGR03296"/>
    <property type="match status" value="1"/>
</dbReference>
<dbReference type="Proteomes" id="UP001203423">
    <property type="component" value="Unassembled WGS sequence"/>
</dbReference>
<evidence type="ECO:0000256" key="1">
    <source>
        <dbReference type="ARBA" id="ARBA00001947"/>
    </source>
</evidence>
<dbReference type="EMBL" id="JAKIKS010000069">
    <property type="protein sequence ID" value="MCL1126000.1"/>
    <property type="molecule type" value="Genomic_DNA"/>
</dbReference>
<feature type="domain" description="Immune inhibitor A-like metallopeptidase VEG" evidence="13">
    <location>
        <begin position="611"/>
        <end position="769"/>
    </location>
</feature>
<evidence type="ECO:0000256" key="10">
    <source>
        <dbReference type="SAM" id="MobiDB-lite"/>
    </source>
</evidence>
<keyword evidence="5" id="KW-0479">Metal-binding</keyword>
<feature type="compositionally biased region" description="Basic residues" evidence="10">
    <location>
        <begin position="98"/>
        <end position="107"/>
    </location>
</feature>
<keyword evidence="8" id="KW-0862">Zinc</keyword>
<keyword evidence="7" id="KW-0378">Hydrolase</keyword>
<reference evidence="14 15" key="1">
    <citation type="submission" date="2022-01" db="EMBL/GenBank/DDBJ databases">
        <title>Whole genome-based taxonomy of the Shewanellaceae.</title>
        <authorList>
            <person name="Martin-Rodriguez A.J."/>
        </authorList>
    </citation>
    <scope>NUCLEOTIDE SEQUENCE [LARGE SCALE GENOMIC DNA]</scope>
    <source>
        <strain evidence="14 15">DSM 17177</strain>
    </source>
</reference>
<proteinExistence type="predicted"/>
<evidence type="ECO:0000256" key="4">
    <source>
        <dbReference type="ARBA" id="ARBA00022670"/>
    </source>
</evidence>
<feature type="domain" description="Peptidase M6-like" evidence="12">
    <location>
        <begin position="129"/>
        <end position="407"/>
    </location>
</feature>
<evidence type="ECO:0000313" key="14">
    <source>
        <dbReference type="EMBL" id="MCL1126000.1"/>
    </source>
</evidence>
<dbReference type="RefSeq" id="WP_248941332.1">
    <property type="nucleotide sequence ID" value="NZ_JAKIKS010000069.1"/>
</dbReference>
<dbReference type="InterPro" id="IPR012300">
    <property type="entry name" value="Pept_M6_InhA"/>
</dbReference>
<evidence type="ECO:0000256" key="11">
    <source>
        <dbReference type="SAM" id="SignalP"/>
    </source>
</evidence>
<name>A0ABT0LET7_9GAMM</name>
<keyword evidence="15" id="KW-1185">Reference proteome</keyword>
<dbReference type="PANTHER" id="PTHR13062:SF12">
    <property type="entry name" value="ALPHA-2-MACROGLOBULIN DOMAIN-CONTAINING PROTEIN"/>
    <property type="match status" value="1"/>
</dbReference>
<evidence type="ECO:0000256" key="9">
    <source>
        <dbReference type="ARBA" id="ARBA00023049"/>
    </source>
</evidence>
<accession>A0ABT0LET7</accession>
<evidence type="ECO:0000256" key="5">
    <source>
        <dbReference type="ARBA" id="ARBA00022723"/>
    </source>
</evidence>
<keyword evidence="4" id="KW-0645">Protease</keyword>
<protein>
    <submittedName>
        <fullName evidence="14">Immune inhibitor A</fullName>
    </submittedName>
</protein>
<sequence>MLRKKILSIAVALAVLPSAAIAAPHTSLSAPLDMVIADEQRLIDMLKKSGKIAHNASMTEAEVALKSYLKSRQQQEKQKRRLQQTSDNSVFDMEPKVRQQRKNPHRHPSMDGKLSSGRQYRPENMVEERYEGETREGRVLAILMEFPDFLHNSILPEDTGMYYDDYNQDHYRQILFGDNGWIAPNGHHANSFTQFYQSQSGESYSLTGDVAGWYMASQPAAYYGNNIDGDAASLVREGLAAVGIDPSVDLSQFDIEDRYDLDGDGDLWEPDGLVDHVMVFHSSVGEEAGGGQIGEDAIWAHRSNLRNVFAIEGSTTDIPYWGGLMAAYDYTVAPIDSAVGVISHEYGHDLGLPDEYDTNYSGKGEPVSYWSMMSSGSWAGEIGGTQPSGFSAYAKEMLQENLGGNWLKGSKIDINDVPHDGVIGLLDQAVSKGTNFDAIRIDLPQKQTVITTPVSGEYAYFSGADNDLQNEMWTAIDLTDATSAVVKFKTWYDIEIDYDYAYLVVETSEGKSYIEGNLTTNDDPNDANNGNGITGQSDGWIDAEFDLSAFAGQNIQLGLLYQTDVAAVNAGMYIDDINVETNNEVILQANADDNENEAFVFSGFNTDTGIQLSEHYYLLEWRTHQGIDSGLAHINVRGETMRYEEGLLIWYVDGQYRDNWVGIHPGDGFLGVVDMDQTPLFWSDGEVANTTFQIHDAALSINRHERMFLDLDEITGKTLRDSRISAQRVFKDHRNYVSTEIPDAGRNVPQYGLNIRLLNQSRDKTVAAVYLSR</sequence>
<dbReference type="PIRSF" id="PIRSF007519">
    <property type="entry name" value="Protease_InhA"/>
    <property type="match status" value="1"/>
</dbReference>
<gene>
    <name evidence="14" type="ORF">L2764_16355</name>
</gene>
<evidence type="ECO:0000256" key="6">
    <source>
        <dbReference type="ARBA" id="ARBA00022729"/>
    </source>
</evidence>
<feature type="chain" id="PRO_5046939312" evidence="11">
    <location>
        <begin position="23"/>
        <end position="773"/>
    </location>
</feature>
<keyword evidence="9" id="KW-0482">Metalloprotease</keyword>
<dbReference type="Pfam" id="PF20773">
    <property type="entry name" value="InhA-like_MAM"/>
    <property type="match status" value="1"/>
</dbReference>
<dbReference type="PANTHER" id="PTHR13062">
    <property type="entry name" value="COLLAGENASE"/>
    <property type="match status" value="1"/>
</dbReference>
<keyword evidence="6 11" id="KW-0732">Signal</keyword>
<evidence type="ECO:0000259" key="13">
    <source>
        <dbReference type="Pfam" id="PF20774"/>
    </source>
</evidence>
<evidence type="ECO:0000256" key="3">
    <source>
        <dbReference type="ARBA" id="ARBA00022525"/>
    </source>
</evidence>